<feature type="transmembrane region" description="Helical" evidence="2">
    <location>
        <begin position="435"/>
        <end position="451"/>
    </location>
</feature>
<dbReference type="RefSeq" id="WP_052881805.1">
    <property type="nucleotide sequence ID" value="NZ_CP010904.1"/>
</dbReference>
<evidence type="ECO:0000313" key="4">
    <source>
        <dbReference type="EMBL" id="AKJ64473.1"/>
    </source>
</evidence>
<name>A0A0G3EDR1_9BACT</name>
<feature type="chain" id="PRO_5005184184" evidence="3">
    <location>
        <begin position="18"/>
        <end position="457"/>
    </location>
</feature>
<dbReference type="EMBL" id="CP010904">
    <property type="protein sequence ID" value="AKJ64473.1"/>
    <property type="molecule type" value="Genomic_DNA"/>
</dbReference>
<reference evidence="4 5" key="2">
    <citation type="journal article" date="2016" name="ISME J.">
        <title>Characterization of the first cultured representative of Verrucomicrobia subdivision 5 indicates the proposal of a novel phylum.</title>
        <authorList>
            <person name="Spring S."/>
            <person name="Bunk B."/>
            <person name="Sproer C."/>
            <person name="Schumann P."/>
            <person name="Rohde M."/>
            <person name="Tindall B.J."/>
            <person name="Klenk H.P."/>
        </authorList>
    </citation>
    <scope>NUCLEOTIDE SEQUENCE [LARGE SCALE GENOMIC DNA]</scope>
    <source>
        <strain evidence="4 5">L21-Fru-AB</strain>
    </source>
</reference>
<sequence precursor="true">MKTVKLFVILVLTGAMAGAVSAATATYTNNDVGNWTNQNYWTGGDAAGGLPDADDDVVMQIISTSGAKNLGLDDARTVNSFTMDNNNGNTRLEIRTGGSLTIATGVLDGNGQAGSLQIEQNIEANADSVFTADASELFYVGLRGAANWGDTAYWTLVNGQDIDSLNTFIGQNNQPYGGVMTLETGSSLRTGQRLHLAPRDNDIQASTTEFNLDGGKLIARLGIIRDGNDEFTDGTAIFNFNSGEIEVDNAAESVIESTQGGSTLDISLGDGAGSRVIDTLGLTMRQASTARFVDQSGANGDWQKLGTGIMILQGTNTYTGDTVVDEGTLKLDETGTLSFLVEGDGVNNTIYDSADADAALVLAGEFVIDLTGAGTTVGDEWELFDYDSFQQVQISNTFSVASFTDAGSGLWTNASNGVTYEFDESDGMLTVIPEPATLGLISMAFGALFVLRRRIMR</sequence>
<evidence type="ECO:0000256" key="1">
    <source>
        <dbReference type="ARBA" id="ARBA00022729"/>
    </source>
</evidence>
<evidence type="ECO:0000313" key="5">
    <source>
        <dbReference type="Proteomes" id="UP000035268"/>
    </source>
</evidence>
<keyword evidence="5" id="KW-1185">Reference proteome</keyword>
<dbReference type="OrthoDB" id="7872833at2"/>
<dbReference type="KEGG" id="vbl:L21SP4_01225"/>
<keyword evidence="2" id="KW-0812">Transmembrane</keyword>
<dbReference type="InterPro" id="IPR013424">
    <property type="entry name" value="Ice-binding_C"/>
</dbReference>
<keyword evidence="2" id="KW-0472">Membrane</keyword>
<protein>
    <submittedName>
        <fullName evidence="4">Autotransporter-associated beta strand repeat</fullName>
    </submittedName>
</protein>
<evidence type="ECO:0000256" key="3">
    <source>
        <dbReference type="SAM" id="SignalP"/>
    </source>
</evidence>
<evidence type="ECO:0000256" key="2">
    <source>
        <dbReference type="SAM" id="Phobius"/>
    </source>
</evidence>
<proteinExistence type="predicted"/>
<dbReference type="STRING" id="1307763.L21SP4_01225"/>
<dbReference type="NCBIfam" id="TIGR02601">
    <property type="entry name" value="autotrns_rpt"/>
    <property type="match status" value="1"/>
</dbReference>
<dbReference type="Pfam" id="PF12951">
    <property type="entry name" value="PATR"/>
    <property type="match status" value="1"/>
</dbReference>
<reference evidence="5" key="1">
    <citation type="submission" date="2015-02" db="EMBL/GenBank/DDBJ databases">
        <title>Description and complete genome sequence of the first cultured representative of the subdivision 5 of the Verrucomicrobia phylum.</title>
        <authorList>
            <person name="Spring S."/>
            <person name="Bunk B."/>
            <person name="Sproer C."/>
            <person name="Klenk H.-P."/>
        </authorList>
    </citation>
    <scope>NUCLEOTIDE SEQUENCE [LARGE SCALE GENOMIC DNA]</scope>
    <source>
        <strain evidence="5">L21-Fru-AB</strain>
    </source>
</reference>
<gene>
    <name evidence="4" type="ORF">L21SP4_01225</name>
</gene>
<keyword evidence="1 3" id="KW-0732">Signal</keyword>
<dbReference type="Proteomes" id="UP000035268">
    <property type="component" value="Chromosome"/>
</dbReference>
<keyword evidence="2" id="KW-1133">Transmembrane helix</keyword>
<dbReference type="NCBIfam" id="TIGR02595">
    <property type="entry name" value="PEP_CTERM"/>
    <property type="match status" value="1"/>
</dbReference>
<dbReference type="InterPro" id="IPR013425">
    <property type="entry name" value="Autotrns_rpt"/>
</dbReference>
<accession>A0A0G3EDR1</accession>
<dbReference type="AlphaFoldDB" id="A0A0G3EDR1"/>
<organism evidence="4 5">
    <name type="scientific">Kiritimatiella glycovorans</name>
    <dbReference type="NCBI Taxonomy" id="1307763"/>
    <lineage>
        <taxon>Bacteria</taxon>
        <taxon>Pseudomonadati</taxon>
        <taxon>Kiritimatiellota</taxon>
        <taxon>Kiritimatiellia</taxon>
        <taxon>Kiritimatiellales</taxon>
        <taxon>Kiritimatiellaceae</taxon>
        <taxon>Kiritimatiella</taxon>
    </lineage>
</organism>
<feature type="signal peptide" evidence="3">
    <location>
        <begin position="1"/>
        <end position="17"/>
    </location>
</feature>